<dbReference type="InterPro" id="IPR006016">
    <property type="entry name" value="UspA"/>
</dbReference>
<evidence type="ECO:0000259" key="2">
    <source>
        <dbReference type="Pfam" id="PF00582"/>
    </source>
</evidence>
<evidence type="ECO:0000256" key="1">
    <source>
        <dbReference type="SAM" id="MobiDB-lite"/>
    </source>
</evidence>
<name>A0A087BZC6_9BIFI</name>
<organism evidence="3 4">
    <name type="scientific">Bifidobacterium mongoliense DSM 21395</name>
    <dbReference type="NCBI Taxonomy" id="1437603"/>
    <lineage>
        <taxon>Bacteria</taxon>
        <taxon>Bacillati</taxon>
        <taxon>Actinomycetota</taxon>
        <taxon>Actinomycetes</taxon>
        <taxon>Bifidobacteriales</taxon>
        <taxon>Bifidobacteriaceae</taxon>
        <taxon>Bifidobacterium</taxon>
    </lineage>
</organism>
<reference evidence="3 4" key="1">
    <citation type="submission" date="2014-03" db="EMBL/GenBank/DDBJ databases">
        <title>Genomics of Bifidobacteria.</title>
        <authorList>
            <person name="Ventura M."/>
            <person name="Milani C."/>
            <person name="Lugli G.A."/>
        </authorList>
    </citation>
    <scope>NUCLEOTIDE SEQUENCE [LARGE SCALE GENOMIC DNA]</scope>
    <source>
        <strain evidence="3 4">DSM 21395</strain>
    </source>
</reference>
<dbReference type="Gene3D" id="3.40.50.620">
    <property type="entry name" value="HUPs"/>
    <property type="match status" value="1"/>
</dbReference>
<evidence type="ECO:0000313" key="4">
    <source>
        <dbReference type="Proteomes" id="UP000029082"/>
    </source>
</evidence>
<accession>A0A087BZC6</accession>
<dbReference type="Pfam" id="PF00582">
    <property type="entry name" value="Usp"/>
    <property type="match status" value="1"/>
</dbReference>
<feature type="region of interest" description="Disordered" evidence="1">
    <location>
        <begin position="198"/>
        <end position="260"/>
    </location>
</feature>
<dbReference type="SUPFAM" id="SSF52402">
    <property type="entry name" value="Adenine nucleotide alpha hydrolases-like"/>
    <property type="match status" value="1"/>
</dbReference>
<sequence>MTISDIPITGLPDDTRVGTEAGSHDADSSAVDRSRMLQDLDATGRGYDACTVVVGVTPRQPDRVVNLVLRWAEAGLVHRISFLYVAGDVSEDVADDGGEADGEHGEAGEFKRRMTGLIQSHGVHATYARVSGDPADRLAAEARKLGAAAIVVGTRERGPAAAVNEWVRGSISVRLEHTQSVPVVVIPLRDARYASHHTGAGFSADDTKAGGVEAPGAEEPDDVPTSGVRTGGVTAGDVDNGGVRNGTALPKTATSKEARG</sequence>
<comment type="caution">
    <text evidence="3">The sequence shown here is derived from an EMBL/GenBank/DDBJ whole genome shotgun (WGS) entry which is preliminary data.</text>
</comment>
<dbReference type="eggNOG" id="COG0589">
    <property type="taxonomic scope" value="Bacteria"/>
</dbReference>
<dbReference type="GeneID" id="93095242"/>
<gene>
    <name evidence="3" type="ORF">BMON_1298</name>
</gene>
<feature type="compositionally biased region" description="Basic and acidic residues" evidence="1">
    <location>
        <begin position="13"/>
        <end position="33"/>
    </location>
</feature>
<dbReference type="InterPro" id="IPR014729">
    <property type="entry name" value="Rossmann-like_a/b/a_fold"/>
</dbReference>
<feature type="region of interest" description="Disordered" evidence="1">
    <location>
        <begin position="1"/>
        <end position="33"/>
    </location>
</feature>
<dbReference type="RefSeq" id="WP_081882968.1">
    <property type="nucleotide sequence ID" value="NZ_JDUO01000014.1"/>
</dbReference>
<protein>
    <recommendedName>
        <fullName evidence="2">UspA domain-containing protein</fullName>
    </recommendedName>
</protein>
<proteinExistence type="predicted"/>
<dbReference type="AlphaFoldDB" id="A0A087BZC6"/>
<keyword evidence="4" id="KW-1185">Reference proteome</keyword>
<dbReference type="STRING" id="1437603.GCA_000771525_00430"/>
<feature type="domain" description="UspA" evidence="2">
    <location>
        <begin position="52"/>
        <end position="187"/>
    </location>
</feature>
<dbReference type="EMBL" id="JGZE01000017">
    <property type="protein sequence ID" value="KFI76376.1"/>
    <property type="molecule type" value="Genomic_DNA"/>
</dbReference>
<evidence type="ECO:0000313" key="3">
    <source>
        <dbReference type="EMBL" id="KFI76376.1"/>
    </source>
</evidence>
<dbReference type="Proteomes" id="UP000029082">
    <property type="component" value="Unassembled WGS sequence"/>
</dbReference>